<dbReference type="InterPro" id="IPR005913">
    <property type="entry name" value="dTDP_dehydrorham_reduct"/>
</dbReference>
<evidence type="ECO:0000313" key="2">
    <source>
        <dbReference type="EMBL" id="GAF67933.1"/>
    </source>
</evidence>
<dbReference type="SUPFAM" id="SSF51735">
    <property type="entry name" value="NAD(P)-binding Rossmann-fold domains"/>
    <property type="match status" value="1"/>
</dbReference>
<dbReference type="PANTHER" id="PTHR10491:SF4">
    <property type="entry name" value="METHIONINE ADENOSYLTRANSFERASE 2 SUBUNIT BETA"/>
    <property type="match status" value="1"/>
</dbReference>
<accession>X0RGN3</accession>
<dbReference type="EMBL" id="BARS01006343">
    <property type="protein sequence ID" value="GAF67933.1"/>
    <property type="molecule type" value="Genomic_DNA"/>
</dbReference>
<gene>
    <name evidence="2" type="ORF">S01H1_12363</name>
</gene>
<feature type="non-terminal residue" evidence="2">
    <location>
        <position position="1"/>
    </location>
</feature>
<organism evidence="2">
    <name type="scientific">marine sediment metagenome</name>
    <dbReference type="NCBI Taxonomy" id="412755"/>
    <lineage>
        <taxon>unclassified sequences</taxon>
        <taxon>metagenomes</taxon>
        <taxon>ecological metagenomes</taxon>
    </lineage>
</organism>
<dbReference type="PANTHER" id="PTHR10491">
    <property type="entry name" value="DTDP-4-DEHYDRORHAMNOSE REDUCTASE"/>
    <property type="match status" value="1"/>
</dbReference>
<protein>
    <recommendedName>
        <fullName evidence="1">RmlD-like substrate binding domain-containing protein</fullName>
    </recommendedName>
</protein>
<dbReference type="Gene3D" id="3.40.50.720">
    <property type="entry name" value="NAD(P)-binding Rossmann-like Domain"/>
    <property type="match status" value="1"/>
</dbReference>
<sequence>LVKKGCIPLDFNICDEKAIKKELGRLKPDVVINCAAWTDVDGAEDKDNLAEVLKTNLRGPSILRTNHSGLFVQISTGYVFGEGEGPFVENDEPLPISWYGWSKWGGEKAAQIRIPTLIVRTLDLFGPETPIDFVRQVRDIVEFNVEMELPDTLFGTPTYIPHLAEALLIAVERGLSGTINIAGDLTLSRYDWGRMIAGHFGADPDLIKPTQTIKGKAARPLRGGLKVDHAKKLGLPIYSPIDGLRGISEWENARGQAS</sequence>
<feature type="domain" description="RmlD-like substrate binding" evidence="1">
    <location>
        <begin position="10"/>
        <end position="233"/>
    </location>
</feature>
<dbReference type="InterPro" id="IPR029903">
    <property type="entry name" value="RmlD-like-bd"/>
</dbReference>
<dbReference type="AlphaFoldDB" id="X0RGN3"/>
<dbReference type="InterPro" id="IPR036291">
    <property type="entry name" value="NAD(P)-bd_dom_sf"/>
</dbReference>
<comment type="caution">
    <text evidence="2">The sequence shown here is derived from an EMBL/GenBank/DDBJ whole genome shotgun (WGS) entry which is preliminary data.</text>
</comment>
<reference evidence="2" key="1">
    <citation type="journal article" date="2014" name="Front. Microbiol.">
        <title>High frequency of phylogenetically diverse reductive dehalogenase-homologous genes in deep subseafloor sedimentary metagenomes.</title>
        <authorList>
            <person name="Kawai M."/>
            <person name="Futagami T."/>
            <person name="Toyoda A."/>
            <person name="Takaki Y."/>
            <person name="Nishi S."/>
            <person name="Hori S."/>
            <person name="Arai W."/>
            <person name="Tsubouchi T."/>
            <person name="Morono Y."/>
            <person name="Uchiyama I."/>
            <person name="Ito T."/>
            <person name="Fujiyama A."/>
            <person name="Inagaki F."/>
            <person name="Takami H."/>
        </authorList>
    </citation>
    <scope>NUCLEOTIDE SEQUENCE</scope>
    <source>
        <strain evidence="2">Expedition CK06-06</strain>
    </source>
</reference>
<proteinExistence type="predicted"/>
<dbReference type="Pfam" id="PF04321">
    <property type="entry name" value="RmlD_sub_bind"/>
    <property type="match status" value="1"/>
</dbReference>
<name>X0RGN3_9ZZZZ</name>
<evidence type="ECO:0000259" key="1">
    <source>
        <dbReference type="Pfam" id="PF04321"/>
    </source>
</evidence>